<gene>
    <name evidence="1" type="ORF">RDT67_15470</name>
</gene>
<proteinExistence type="predicted"/>
<comment type="caution">
    <text evidence="1">The sequence shown here is derived from an EMBL/GenBank/DDBJ whole genome shotgun (WGS) entry which is preliminary data.</text>
</comment>
<evidence type="ECO:0008006" key="3">
    <source>
        <dbReference type="Google" id="ProtNLM"/>
    </source>
</evidence>
<reference evidence="1" key="1">
    <citation type="submission" date="2023-08" db="EMBL/GenBank/DDBJ databases">
        <title>The Comparative Genomic Analysis of Yersiniaceae from Polar Regions.</title>
        <authorList>
            <person name="Goncharov A."/>
            <person name="Aslanov B."/>
            <person name="Kolodzhieva V."/>
            <person name="Azarov D."/>
            <person name="Mochov A."/>
            <person name="Lebedeva E."/>
        </authorList>
    </citation>
    <scope>NUCLEOTIDE SEQUENCE</scope>
    <source>
        <strain evidence="1">Vf</strain>
    </source>
</reference>
<protein>
    <recommendedName>
        <fullName evidence="3">IdsF</fullName>
    </recommendedName>
</protein>
<sequence length="315" mass="35631">MMDWKRKTQLIVVFCCNCVLFNFLFGVSFLRAETMSDMKYLVSFNTKRSACMAKVNDFPVIDNLTYASGTISTGFNITSFVENGENSIEIRMGSIDPNDKNTLYLDSMCQLTITKDTANSSQEVTSLILSVDKKGNIKASSSSNYDGLLNEGRVDESQSAESKEQDLYRVGRKITLSGLPTWAWVHATPVSENDLPKIRSAYKEVWSVMKSRDVNMLKKLTVISSKEMGVAEGVSADTIFESYDLPEKVLDKNLSLIDLELEPYKLITYCNGRVFRFWRGIYQISPLKFQDSDGDFPYSYNPYFSIIDGKVVIVR</sequence>
<dbReference type="RefSeq" id="WP_309047798.1">
    <property type="nucleotide sequence ID" value="NZ_JAVIGA010000016.1"/>
</dbReference>
<evidence type="ECO:0000313" key="2">
    <source>
        <dbReference type="Proteomes" id="UP001224622"/>
    </source>
</evidence>
<dbReference type="EMBL" id="JAVIGA010000016">
    <property type="protein sequence ID" value="MDQ9127824.1"/>
    <property type="molecule type" value="Genomic_DNA"/>
</dbReference>
<organism evidence="1 2">
    <name type="scientific">Serratia fonticola</name>
    <dbReference type="NCBI Taxonomy" id="47917"/>
    <lineage>
        <taxon>Bacteria</taxon>
        <taxon>Pseudomonadati</taxon>
        <taxon>Pseudomonadota</taxon>
        <taxon>Gammaproteobacteria</taxon>
        <taxon>Enterobacterales</taxon>
        <taxon>Yersiniaceae</taxon>
        <taxon>Serratia</taxon>
    </lineage>
</organism>
<dbReference type="Proteomes" id="UP001224622">
    <property type="component" value="Unassembled WGS sequence"/>
</dbReference>
<evidence type="ECO:0000313" key="1">
    <source>
        <dbReference type="EMBL" id="MDQ9127824.1"/>
    </source>
</evidence>
<dbReference type="AlphaFoldDB" id="A0AAJ2DA76"/>
<name>A0AAJ2DA76_SERFO</name>
<accession>A0AAJ2DA76</accession>